<proteinExistence type="predicted"/>
<sequence>MSRFGSEIAETGETELGQRRLVNHIAASVVVAIFAYLGLLFGGNIVIGPSSAPNSLSSSSRDSQQTQITARDAIRGLLISDRKVAPKQQLHAAGPASLNAAPALQFADRRQAAPAPEFEAPLRPAAGRAHQPRAPPQVA</sequence>
<keyword evidence="2" id="KW-0812">Transmembrane</keyword>
<evidence type="ECO:0000256" key="2">
    <source>
        <dbReference type="SAM" id="Phobius"/>
    </source>
</evidence>
<keyword evidence="4" id="KW-1185">Reference proteome</keyword>
<evidence type="ECO:0000256" key="1">
    <source>
        <dbReference type="SAM" id="MobiDB-lite"/>
    </source>
</evidence>
<evidence type="ECO:0000313" key="3">
    <source>
        <dbReference type="EMBL" id="MBE1504089.1"/>
    </source>
</evidence>
<keyword evidence="2" id="KW-0472">Membrane</keyword>
<protein>
    <submittedName>
        <fullName evidence="3">Uncharacterized protein</fullName>
    </submittedName>
</protein>
<dbReference type="Proteomes" id="UP000620262">
    <property type="component" value="Unassembled WGS sequence"/>
</dbReference>
<organism evidence="3 4">
    <name type="scientific">Rhizobium viscosum</name>
    <name type="common">Arthrobacter viscosus</name>
    <dbReference type="NCBI Taxonomy" id="1673"/>
    <lineage>
        <taxon>Bacteria</taxon>
        <taxon>Pseudomonadati</taxon>
        <taxon>Pseudomonadota</taxon>
        <taxon>Alphaproteobacteria</taxon>
        <taxon>Hyphomicrobiales</taxon>
        <taxon>Rhizobiaceae</taxon>
        <taxon>Rhizobium/Agrobacterium group</taxon>
        <taxon>Rhizobium</taxon>
    </lineage>
</organism>
<name>A0ABR9ILP1_RHIVS</name>
<keyword evidence="2" id="KW-1133">Transmembrane helix</keyword>
<accession>A0ABR9ILP1</accession>
<gene>
    <name evidence="3" type="ORF">H4W29_001270</name>
</gene>
<reference evidence="3 4" key="1">
    <citation type="submission" date="2020-10" db="EMBL/GenBank/DDBJ databases">
        <title>Sequencing the genomes of 1000 actinobacteria strains.</title>
        <authorList>
            <person name="Klenk H.-P."/>
        </authorList>
    </citation>
    <scope>NUCLEOTIDE SEQUENCE [LARGE SCALE GENOMIC DNA]</scope>
    <source>
        <strain evidence="3 4">DSM 7307</strain>
    </source>
</reference>
<evidence type="ECO:0000313" key="4">
    <source>
        <dbReference type="Proteomes" id="UP000620262"/>
    </source>
</evidence>
<comment type="caution">
    <text evidence="3">The sequence shown here is derived from an EMBL/GenBank/DDBJ whole genome shotgun (WGS) entry which is preliminary data.</text>
</comment>
<feature type="region of interest" description="Disordered" evidence="1">
    <location>
        <begin position="101"/>
        <end position="139"/>
    </location>
</feature>
<feature type="transmembrane region" description="Helical" evidence="2">
    <location>
        <begin position="21"/>
        <end position="47"/>
    </location>
</feature>
<dbReference type="EMBL" id="JADBEC010000001">
    <property type="protein sequence ID" value="MBE1504089.1"/>
    <property type="molecule type" value="Genomic_DNA"/>
</dbReference>
<dbReference type="RefSeq" id="WP_192728168.1">
    <property type="nucleotide sequence ID" value="NZ_BAAAVL010000001.1"/>
</dbReference>